<dbReference type="EMBL" id="LDXT01000061">
    <property type="protein sequence ID" value="KRT56245.1"/>
    <property type="molecule type" value="Genomic_DNA"/>
</dbReference>
<dbReference type="EMBL" id="LMXI01000053">
    <property type="protein sequence ID" value="KRT59967.1"/>
    <property type="molecule type" value="Genomic_DNA"/>
</dbReference>
<dbReference type="Proteomes" id="UP000051634">
    <property type="component" value="Unassembled WGS sequence"/>
</dbReference>
<dbReference type="Proteomes" id="UP000051276">
    <property type="component" value="Unassembled WGS sequence"/>
</dbReference>
<sequence length="79" mass="8999">MLNLERAAADADSERDAANWGRQVMSSKNEMTRAQRVSYLKEIITSLQPPVTDDEALAIKTCRRLFQMEQKTADRKVSI</sequence>
<comment type="caution">
    <text evidence="2">The sequence shown here is derived from an EMBL/GenBank/DDBJ whole genome shotgun (WGS) entry which is preliminary data.</text>
</comment>
<evidence type="ECO:0000313" key="3">
    <source>
        <dbReference type="EMBL" id="KRT59967.1"/>
    </source>
</evidence>
<evidence type="ECO:0000256" key="1">
    <source>
        <dbReference type="SAM" id="MobiDB-lite"/>
    </source>
</evidence>
<accession>A0A0T5Z194</accession>
<gene>
    <name evidence="2" type="ORF">Ga0074115_1367</name>
    <name evidence="3" type="ORF">Ga0076813_16412</name>
</gene>
<dbReference type="AlphaFoldDB" id="A0A0T5Z194"/>
<evidence type="ECO:0000313" key="5">
    <source>
        <dbReference type="Proteomes" id="UP000051634"/>
    </source>
</evidence>
<keyword evidence="5" id="KW-1185">Reference proteome</keyword>
<reference evidence="4 5" key="1">
    <citation type="submission" date="2015-11" db="EMBL/GenBank/DDBJ databases">
        <title>The genome of Candidatus Endoriftia persephone in Ridgeia piscesae and population structure of the North Eastern Pacific vestimentiferan symbionts.</title>
        <authorList>
            <person name="Perez M."/>
            <person name="Juniper K.S."/>
        </authorList>
    </citation>
    <scope>NUCLEOTIDE SEQUENCE [LARGE SCALE GENOMIC DNA]</scope>
    <source>
        <strain evidence="3">Ind10</strain>
        <strain evidence="2">Ind11</strain>
    </source>
</reference>
<name>A0A0T5Z194_9GAMM</name>
<dbReference type="STRING" id="54398.Ga0074115_1367"/>
<evidence type="ECO:0000313" key="4">
    <source>
        <dbReference type="Proteomes" id="UP000051276"/>
    </source>
</evidence>
<evidence type="ECO:0000313" key="2">
    <source>
        <dbReference type="EMBL" id="KRT56245.1"/>
    </source>
</evidence>
<organism evidence="2 5">
    <name type="scientific">endosymbiont of Ridgeia piscesae</name>
    <dbReference type="NCBI Taxonomy" id="54398"/>
    <lineage>
        <taxon>Bacteria</taxon>
        <taxon>Pseudomonadati</taxon>
        <taxon>Pseudomonadota</taxon>
        <taxon>Gammaproteobacteria</taxon>
        <taxon>sulfur-oxidizing symbionts</taxon>
    </lineage>
</organism>
<feature type="compositionally biased region" description="Basic and acidic residues" evidence="1">
    <location>
        <begin position="7"/>
        <end position="17"/>
    </location>
</feature>
<protein>
    <submittedName>
        <fullName evidence="2">Uncharacterized protein</fullName>
    </submittedName>
</protein>
<proteinExistence type="predicted"/>
<feature type="region of interest" description="Disordered" evidence="1">
    <location>
        <begin position="1"/>
        <end position="26"/>
    </location>
</feature>